<protein>
    <recommendedName>
        <fullName evidence="4">DUF2304 domain-containing protein</fullName>
    </recommendedName>
</protein>
<organism evidence="2 3">
    <name type="scientific">Candidatus Uhrbacteria bacterium GW2011_GWC1_41_20</name>
    <dbReference type="NCBI Taxonomy" id="1618983"/>
    <lineage>
        <taxon>Bacteria</taxon>
        <taxon>Candidatus Uhriibacteriota</taxon>
    </lineage>
</organism>
<evidence type="ECO:0008006" key="4">
    <source>
        <dbReference type="Google" id="ProtNLM"/>
    </source>
</evidence>
<reference evidence="2 3" key="1">
    <citation type="journal article" date="2015" name="Nature">
        <title>rRNA introns, odd ribosomes, and small enigmatic genomes across a large radiation of phyla.</title>
        <authorList>
            <person name="Brown C.T."/>
            <person name="Hug L.A."/>
            <person name="Thomas B.C."/>
            <person name="Sharon I."/>
            <person name="Castelle C.J."/>
            <person name="Singh A."/>
            <person name="Wilkins M.J."/>
            <person name="Williams K.H."/>
            <person name="Banfield J.F."/>
        </authorList>
    </citation>
    <scope>NUCLEOTIDE SEQUENCE [LARGE SCALE GENOMIC DNA]</scope>
</reference>
<evidence type="ECO:0000313" key="3">
    <source>
        <dbReference type="Proteomes" id="UP000033930"/>
    </source>
</evidence>
<dbReference type="EMBL" id="LCAW01000003">
    <property type="protein sequence ID" value="KKR99749.1"/>
    <property type="molecule type" value="Genomic_DNA"/>
</dbReference>
<sequence length="113" mass="12865">MIFQILLIAFAAFALAITFRQYRARKVSLYWFIVWAILWLVVIAVALLPQATDPVAQLVGVQRGADLLVYIAIVVLAYGLYKVLVRLEKVQKEISDVVRQVGINRVEKPKDHE</sequence>
<feature type="transmembrane region" description="Helical" evidence="1">
    <location>
        <begin position="6"/>
        <end position="22"/>
    </location>
</feature>
<evidence type="ECO:0000256" key="1">
    <source>
        <dbReference type="SAM" id="Phobius"/>
    </source>
</evidence>
<dbReference type="InterPro" id="IPR019277">
    <property type="entry name" value="DUF2304"/>
</dbReference>
<accession>A0A0G0VFL9</accession>
<dbReference type="Pfam" id="PF10066">
    <property type="entry name" value="DUF2304"/>
    <property type="match status" value="1"/>
</dbReference>
<evidence type="ECO:0000313" key="2">
    <source>
        <dbReference type="EMBL" id="KKR99749.1"/>
    </source>
</evidence>
<dbReference type="Proteomes" id="UP000033930">
    <property type="component" value="Unassembled WGS sequence"/>
</dbReference>
<dbReference type="AlphaFoldDB" id="A0A0G0VFL9"/>
<gene>
    <name evidence="2" type="ORF">UU50_C0003G0054</name>
</gene>
<keyword evidence="1" id="KW-0472">Membrane</keyword>
<feature type="transmembrane region" description="Helical" evidence="1">
    <location>
        <begin position="67"/>
        <end position="85"/>
    </location>
</feature>
<keyword evidence="1" id="KW-0812">Transmembrane</keyword>
<comment type="caution">
    <text evidence="2">The sequence shown here is derived from an EMBL/GenBank/DDBJ whole genome shotgun (WGS) entry which is preliminary data.</text>
</comment>
<keyword evidence="1" id="KW-1133">Transmembrane helix</keyword>
<feature type="transmembrane region" description="Helical" evidence="1">
    <location>
        <begin position="29"/>
        <end position="47"/>
    </location>
</feature>
<proteinExistence type="predicted"/>
<name>A0A0G0VFL9_9BACT</name>